<dbReference type="AlphaFoldDB" id="A0A0M1P7V1"/>
<name>A0A0M1P7V1_9BACL</name>
<evidence type="ECO:0000313" key="2">
    <source>
        <dbReference type="Proteomes" id="UP000036932"/>
    </source>
</evidence>
<dbReference type="Proteomes" id="UP000036932">
    <property type="component" value="Unassembled WGS sequence"/>
</dbReference>
<keyword evidence="2" id="KW-1185">Reference proteome</keyword>
<dbReference type="PATRIC" id="fig|1705565.3.peg.5275"/>
<protein>
    <recommendedName>
        <fullName evidence="3">DUF1232 domain-containing protein</fullName>
    </recommendedName>
</protein>
<comment type="caution">
    <text evidence="1">The sequence shown here is derived from an EMBL/GenBank/DDBJ whole genome shotgun (WGS) entry which is preliminary data.</text>
</comment>
<reference evidence="2" key="1">
    <citation type="submission" date="2015-08" db="EMBL/GenBank/DDBJ databases">
        <title>Genome sequencing project for genomic taxonomy and phylogenomics of Bacillus-like bacteria.</title>
        <authorList>
            <person name="Liu B."/>
            <person name="Wang J."/>
            <person name="Zhu Y."/>
            <person name="Liu G."/>
            <person name="Chen Q."/>
            <person name="Chen Z."/>
            <person name="Lan J."/>
            <person name="Che J."/>
            <person name="Ge C."/>
            <person name="Shi H."/>
            <person name="Pan Z."/>
            <person name="Liu X."/>
        </authorList>
    </citation>
    <scope>NUCLEOTIDE SEQUENCE [LARGE SCALE GENOMIC DNA]</scope>
    <source>
        <strain evidence="2">FJAT-22460</strain>
    </source>
</reference>
<organism evidence="1 2">
    <name type="scientific">Paenibacillus solani</name>
    <dbReference type="NCBI Taxonomy" id="1705565"/>
    <lineage>
        <taxon>Bacteria</taxon>
        <taxon>Bacillati</taxon>
        <taxon>Bacillota</taxon>
        <taxon>Bacilli</taxon>
        <taxon>Bacillales</taxon>
        <taxon>Paenibacillaceae</taxon>
        <taxon>Paenibacillus</taxon>
    </lineage>
</organism>
<dbReference type="OrthoDB" id="2657769at2"/>
<dbReference type="EMBL" id="LIUT01000001">
    <property type="protein sequence ID" value="KOR90477.1"/>
    <property type="molecule type" value="Genomic_DNA"/>
</dbReference>
<evidence type="ECO:0008006" key="3">
    <source>
        <dbReference type="Google" id="ProtNLM"/>
    </source>
</evidence>
<proteinExistence type="predicted"/>
<sequence length="91" mass="10893">MKWRRLWSLRRWSHVFQRIFGYLASSRIALGDKLLFLIPVALYWVLPDVMPLLPIDDIGFTMLLMNWFVSRVERKYPGLLEKDQGTAKRVR</sequence>
<gene>
    <name evidence="1" type="ORF">AM231_15965</name>
</gene>
<evidence type="ECO:0000313" key="1">
    <source>
        <dbReference type="EMBL" id="KOR90477.1"/>
    </source>
</evidence>
<accession>A0A0M1P7V1</accession>
<dbReference type="RefSeq" id="WP_053492104.1">
    <property type="nucleotide sequence ID" value="NZ_LIUT01000001.1"/>
</dbReference>